<dbReference type="GO" id="GO:0042910">
    <property type="term" value="F:xenobiotic transmembrane transporter activity"/>
    <property type="evidence" value="ECO:0007669"/>
    <property type="project" value="InterPro"/>
</dbReference>
<dbReference type="GO" id="GO:0015297">
    <property type="term" value="F:antiporter activity"/>
    <property type="evidence" value="ECO:0007669"/>
    <property type="project" value="UniProtKB-KW"/>
</dbReference>
<dbReference type="PIRSF" id="PIRSF006603">
    <property type="entry name" value="DinF"/>
    <property type="match status" value="1"/>
</dbReference>
<evidence type="ECO:0000313" key="15">
    <source>
        <dbReference type="Proteomes" id="UP000198892"/>
    </source>
</evidence>
<feature type="transmembrane region" description="Helical" evidence="13">
    <location>
        <begin position="390"/>
        <end position="413"/>
    </location>
</feature>
<evidence type="ECO:0000256" key="9">
    <source>
        <dbReference type="ARBA" id="ARBA00022989"/>
    </source>
</evidence>
<dbReference type="InterPro" id="IPR002528">
    <property type="entry name" value="MATE_fam"/>
</dbReference>
<feature type="transmembrane region" description="Helical" evidence="13">
    <location>
        <begin position="248"/>
        <end position="270"/>
    </location>
</feature>
<feature type="transmembrane region" description="Helical" evidence="13">
    <location>
        <begin position="12"/>
        <end position="34"/>
    </location>
</feature>
<name>A0A1I5TT21_9BACI</name>
<feature type="transmembrane region" description="Helical" evidence="13">
    <location>
        <begin position="133"/>
        <end position="154"/>
    </location>
</feature>
<feature type="transmembrane region" description="Helical" evidence="13">
    <location>
        <begin position="95"/>
        <end position="113"/>
    </location>
</feature>
<dbReference type="RefSeq" id="WP_093337456.1">
    <property type="nucleotide sequence ID" value="NZ_FOXD01000011.1"/>
</dbReference>
<keyword evidence="9 13" id="KW-1133">Transmembrane helix</keyword>
<feature type="transmembrane region" description="Helical" evidence="13">
    <location>
        <begin position="166"/>
        <end position="184"/>
    </location>
</feature>
<evidence type="ECO:0000256" key="1">
    <source>
        <dbReference type="ARBA" id="ARBA00003408"/>
    </source>
</evidence>
<keyword evidence="7" id="KW-1003">Cell membrane</keyword>
<feature type="transmembrane region" description="Helical" evidence="13">
    <location>
        <begin position="54"/>
        <end position="75"/>
    </location>
</feature>
<protein>
    <recommendedName>
        <fullName evidence="4">Probable multidrug resistance protein NorM</fullName>
    </recommendedName>
    <alternativeName>
        <fullName evidence="12">Multidrug-efflux transporter</fullName>
    </alternativeName>
</protein>
<feature type="transmembrane region" description="Helical" evidence="13">
    <location>
        <begin position="321"/>
        <end position="340"/>
    </location>
</feature>
<comment type="subcellular location">
    <subcellularLocation>
        <location evidence="2">Cell membrane</location>
        <topology evidence="2">Multi-pass membrane protein</topology>
    </subcellularLocation>
</comment>
<evidence type="ECO:0000256" key="5">
    <source>
        <dbReference type="ARBA" id="ARBA00022448"/>
    </source>
</evidence>
<dbReference type="AlphaFoldDB" id="A0A1I5TT21"/>
<keyword evidence="11 13" id="KW-0472">Membrane</keyword>
<feature type="transmembrane region" description="Helical" evidence="13">
    <location>
        <begin position="282"/>
        <end position="309"/>
    </location>
</feature>
<dbReference type="OrthoDB" id="9780160at2"/>
<comment type="function">
    <text evidence="1">Multidrug efflux pump.</text>
</comment>
<dbReference type="NCBIfam" id="TIGR00797">
    <property type="entry name" value="matE"/>
    <property type="match status" value="1"/>
</dbReference>
<keyword evidence="15" id="KW-1185">Reference proteome</keyword>
<feature type="transmembrane region" description="Helical" evidence="13">
    <location>
        <begin position="352"/>
        <end position="370"/>
    </location>
</feature>
<dbReference type="InterPro" id="IPR050222">
    <property type="entry name" value="MATE_MdtK"/>
</dbReference>
<dbReference type="PANTHER" id="PTHR43298:SF2">
    <property type="entry name" value="FMN_FAD EXPORTER YEEO-RELATED"/>
    <property type="match status" value="1"/>
</dbReference>
<reference evidence="15" key="1">
    <citation type="submission" date="2016-10" db="EMBL/GenBank/DDBJ databases">
        <authorList>
            <person name="Varghese N."/>
            <person name="Submissions S."/>
        </authorList>
    </citation>
    <scope>NUCLEOTIDE SEQUENCE [LARGE SCALE GENOMIC DNA]</scope>
    <source>
        <strain evidence="15">S7</strain>
    </source>
</reference>
<keyword evidence="5" id="KW-0813">Transport</keyword>
<organism evidence="14 15">
    <name type="scientific">Salibacterium halotolerans</name>
    <dbReference type="NCBI Taxonomy" id="1884432"/>
    <lineage>
        <taxon>Bacteria</taxon>
        <taxon>Bacillati</taxon>
        <taxon>Bacillota</taxon>
        <taxon>Bacilli</taxon>
        <taxon>Bacillales</taxon>
        <taxon>Bacillaceae</taxon>
    </lineage>
</organism>
<evidence type="ECO:0000256" key="10">
    <source>
        <dbReference type="ARBA" id="ARBA00023065"/>
    </source>
</evidence>
<evidence type="ECO:0000256" key="7">
    <source>
        <dbReference type="ARBA" id="ARBA00022475"/>
    </source>
</evidence>
<evidence type="ECO:0000256" key="13">
    <source>
        <dbReference type="SAM" id="Phobius"/>
    </source>
</evidence>
<sequence>MYHAVTLLEKIKLFVIILWPILVTELSYFGMNLIDTIMSGQAGTNDLAGVSIGASLWLPVFTGVNGVLLSLTPMIGQLLGNNDRRSITDIVTQGFYVAVLFGLLILGSGWLFLDSVLSVMSLDPAVHHIAKHYLIGLSFGVIPFFLSMVVRNFFDAQGYPRITMTIMLAVLPLNFLFNYCLIFGKFGAPEMGGIGAGYATALSYGIVLILSAVMTFRVDIMKPYRIFRQWTAPSWNAWKKQLRIGIPLGLSLFFEASIFSAVTLFMGAMFDTVTIAAHQAAFSFTSIIFMIPLSISLALTIVTAFEVGARRLDHARQYSRIGVGAAVCIISVSSCLIYVFRHDIGWIYTNNPEVVALAGQFLVFAIFYQFSDAAQSTLQGVLQGYKDVTVPFFTSFVSYWLLGLPAGYVLAAHTALGPFGWWIGITVGLTSAAAGFFIRLRIVQRRHAASLDVQRAADDTLS</sequence>
<keyword evidence="8 13" id="KW-0812">Transmembrane</keyword>
<keyword evidence="10" id="KW-0406">Ion transport</keyword>
<dbReference type="STRING" id="1884432.SAMN05518683_11181"/>
<feature type="transmembrane region" description="Helical" evidence="13">
    <location>
        <begin position="196"/>
        <end position="218"/>
    </location>
</feature>
<keyword evidence="6" id="KW-0050">Antiport</keyword>
<dbReference type="PANTHER" id="PTHR43298">
    <property type="entry name" value="MULTIDRUG RESISTANCE PROTEIN NORM-RELATED"/>
    <property type="match status" value="1"/>
</dbReference>
<evidence type="ECO:0000313" key="14">
    <source>
        <dbReference type="EMBL" id="SFP86215.1"/>
    </source>
</evidence>
<evidence type="ECO:0000256" key="8">
    <source>
        <dbReference type="ARBA" id="ARBA00022692"/>
    </source>
</evidence>
<feature type="transmembrane region" description="Helical" evidence="13">
    <location>
        <begin position="419"/>
        <end position="438"/>
    </location>
</feature>
<evidence type="ECO:0000256" key="4">
    <source>
        <dbReference type="ARBA" id="ARBA00020268"/>
    </source>
</evidence>
<evidence type="ECO:0000256" key="6">
    <source>
        <dbReference type="ARBA" id="ARBA00022449"/>
    </source>
</evidence>
<dbReference type="Proteomes" id="UP000198892">
    <property type="component" value="Unassembled WGS sequence"/>
</dbReference>
<dbReference type="EMBL" id="FOXD01000011">
    <property type="protein sequence ID" value="SFP86215.1"/>
    <property type="molecule type" value="Genomic_DNA"/>
</dbReference>
<evidence type="ECO:0000256" key="2">
    <source>
        <dbReference type="ARBA" id="ARBA00004651"/>
    </source>
</evidence>
<proteinExistence type="inferred from homology"/>
<accession>A0A1I5TT21</accession>
<dbReference type="InterPro" id="IPR048279">
    <property type="entry name" value="MdtK-like"/>
</dbReference>
<evidence type="ECO:0000256" key="11">
    <source>
        <dbReference type="ARBA" id="ARBA00023136"/>
    </source>
</evidence>
<gene>
    <name evidence="14" type="ORF">SAMN05518683_11181</name>
</gene>
<dbReference type="CDD" id="cd13131">
    <property type="entry name" value="MATE_NorM_like"/>
    <property type="match status" value="1"/>
</dbReference>
<dbReference type="GO" id="GO:0006811">
    <property type="term" value="P:monoatomic ion transport"/>
    <property type="evidence" value="ECO:0007669"/>
    <property type="project" value="UniProtKB-KW"/>
</dbReference>
<dbReference type="GO" id="GO:0005886">
    <property type="term" value="C:plasma membrane"/>
    <property type="evidence" value="ECO:0007669"/>
    <property type="project" value="UniProtKB-SubCell"/>
</dbReference>
<dbReference type="Pfam" id="PF01554">
    <property type="entry name" value="MatE"/>
    <property type="match status" value="2"/>
</dbReference>
<evidence type="ECO:0000256" key="3">
    <source>
        <dbReference type="ARBA" id="ARBA00010199"/>
    </source>
</evidence>
<comment type="similarity">
    <text evidence="3">Belongs to the multi antimicrobial extrusion (MATE) (TC 2.A.66.1) family.</text>
</comment>
<evidence type="ECO:0000256" key="12">
    <source>
        <dbReference type="ARBA" id="ARBA00031636"/>
    </source>
</evidence>